<accession>A0A0W0WAP8</accession>
<evidence type="ECO:0000313" key="2">
    <source>
        <dbReference type="Proteomes" id="UP000054908"/>
    </source>
</evidence>
<dbReference type="Proteomes" id="UP000054908">
    <property type="component" value="Unassembled WGS sequence"/>
</dbReference>
<feature type="non-terminal residue" evidence="1">
    <location>
        <position position="1"/>
    </location>
</feature>
<sequence length="59" mass="6838">LNNLILAHYEASLKWQGPYYYFSICSIIEHKIEGNNELPDIIEQAALGVVDRHRLIELL</sequence>
<dbReference type="PATRIC" id="fig|466.6.peg.957"/>
<name>A0A0W0WAP8_9GAMM</name>
<proteinExistence type="predicted"/>
<dbReference type="EMBL" id="LNYL01000023">
    <property type="protein sequence ID" value="KTD29385.1"/>
    <property type="molecule type" value="Genomic_DNA"/>
</dbReference>
<gene>
    <name evidence="1" type="ORF">Lmac_0895</name>
</gene>
<evidence type="ECO:0000313" key="1">
    <source>
        <dbReference type="EMBL" id="KTD29385.1"/>
    </source>
</evidence>
<organism evidence="1 2">
    <name type="scientific">Legionella maceachernii</name>
    <dbReference type="NCBI Taxonomy" id="466"/>
    <lineage>
        <taxon>Bacteria</taxon>
        <taxon>Pseudomonadati</taxon>
        <taxon>Pseudomonadota</taxon>
        <taxon>Gammaproteobacteria</taxon>
        <taxon>Legionellales</taxon>
        <taxon>Legionellaceae</taxon>
        <taxon>Legionella</taxon>
    </lineage>
</organism>
<dbReference type="AlphaFoldDB" id="A0A0W0WAP8"/>
<keyword evidence="2" id="KW-1185">Reference proteome</keyword>
<dbReference type="RefSeq" id="WP_214516219.1">
    <property type="nucleotide sequence ID" value="NZ_LNYL01000023.1"/>
</dbReference>
<comment type="caution">
    <text evidence="1">The sequence shown here is derived from an EMBL/GenBank/DDBJ whole genome shotgun (WGS) entry which is preliminary data.</text>
</comment>
<protein>
    <submittedName>
        <fullName evidence="1">Prophage maintenance system killer protein</fullName>
    </submittedName>
</protein>
<reference evidence="1 2" key="1">
    <citation type="submission" date="2015-11" db="EMBL/GenBank/DDBJ databases">
        <title>Genomic analysis of 38 Legionella species identifies large and diverse effector repertoires.</title>
        <authorList>
            <person name="Burstein D."/>
            <person name="Amaro F."/>
            <person name="Zusman T."/>
            <person name="Lifshitz Z."/>
            <person name="Cohen O."/>
            <person name="Gilbert J.A."/>
            <person name="Pupko T."/>
            <person name="Shuman H.A."/>
            <person name="Segal G."/>
        </authorList>
    </citation>
    <scope>NUCLEOTIDE SEQUENCE [LARGE SCALE GENOMIC DNA]</scope>
    <source>
        <strain evidence="1 2">PX-1-G2-E2</strain>
    </source>
</reference>